<dbReference type="InterPro" id="IPR040079">
    <property type="entry name" value="Glutathione_S-Trfase"/>
</dbReference>
<dbReference type="InterPro" id="IPR004046">
    <property type="entry name" value="GST_C"/>
</dbReference>
<dbReference type="Pfam" id="PF14497">
    <property type="entry name" value="GST_C_3"/>
    <property type="match status" value="1"/>
</dbReference>
<reference evidence="4" key="2">
    <citation type="submission" date="2025-09" db="UniProtKB">
        <authorList>
            <consortium name="Ensembl"/>
        </authorList>
    </citation>
    <scope>IDENTIFICATION</scope>
</reference>
<dbReference type="InterPro" id="IPR010987">
    <property type="entry name" value="Glutathione-S-Trfase_C-like"/>
</dbReference>
<dbReference type="SUPFAM" id="SSF52833">
    <property type="entry name" value="Thioredoxin-like"/>
    <property type="match status" value="1"/>
</dbReference>
<evidence type="ECO:0000259" key="2">
    <source>
        <dbReference type="PROSITE" id="PS50404"/>
    </source>
</evidence>
<proteinExistence type="inferred from homology"/>
<dbReference type="PROSITE" id="PS50404">
    <property type="entry name" value="GST_NTER"/>
    <property type="match status" value="1"/>
</dbReference>
<feature type="domain" description="GST C-terminal" evidence="3">
    <location>
        <begin position="79"/>
        <end position="205"/>
    </location>
</feature>
<dbReference type="PROSITE" id="PS50405">
    <property type="entry name" value="GST_CTER"/>
    <property type="match status" value="1"/>
</dbReference>
<dbReference type="Proteomes" id="UP000694523">
    <property type="component" value="Unplaced"/>
</dbReference>
<name>A0A8C6TH64_9GOBI</name>
<dbReference type="SFLD" id="SFLDG00358">
    <property type="entry name" value="Main_(cytGST)"/>
    <property type="match status" value="1"/>
</dbReference>
<evidence type="ECO:0000313" key="4">
    <source>
        <dbReference type="Ensembl" id="ENSNMLP00000021435.1"/>
    </source>
</evidence>
<feature type="domain" description="GST N-terminal" evidence="2">
    <location>
        <begin position="3"/>
        <end position="72"/>
    </location>
</feature>
<dbReference type="Ensembl" id="ENSNMLT00000024031.1">
    <property type="protein sequence ID" value="ENSNMLP00000021435.1"/>
    <property type="gene ID" value="ENSNMLG00000013581.1"/>
</dbReference>
<protein>
    <submittedName>
        <fullName evidence="4">Glutathione S-transferase rho</fullName>
    </submittedName>
</protein>
<dbReference type="AlphaFoldDB" id="A0A8C6TH64"/>
<dbReference type="InterPro" id="IPR004045">
    <property type="entry name" value="Glutathione_S-Trfase_N"/>
</dbReference>
<evidence type="ECO:0000313" key="5">
    <source>
        <dbReference type="Proteomes" id="UP000694523"/>
    </source>
</evidence>
<dbReference type="CDD" id="cd00570">
    <property type="entry name" value="GST_N_family"/>
    <property type="match status" value="1"/>
</dbReference>
<sequence>MAKDMTLLWGSGSPPCWRVQVVLEEKNLQGYNSKQLGQVSSFSLPAFQHGNLIINESIGICEYLADRFKDQGTKLVPDDYSEKAMMFQRMHEGNSLMMKAGDVIYYNFKVPEAERHESALQRNKEALTVEVKLWEDYLTKSKGQYLVGKDFTLADAVIYPAIAYLFPKGLCEKKYPKLAEYYKNLKTRPSIQKTWPPTWFSPPGLVTLNEI</sequence>
<dbReference type="CDD" id="cd00299">
    <property type="entry name" value="GST_C_family"/>
    <property type="match status" value="1"/>
</dbReference>
<keyword evidence="5" id="KW-1185">Reference proteome</keyword>
<comment type="similarity">
    <text evidence="1">Belongs to the GST superfamily.</text>
</comment>
<dbReference type="PANTHER" id="PTHR44051:SF8">
    <property type="entry name" value="GLUTATHIONE S-TRANSFERASE GSTA"/>
    <property type="match status" value="1"/>
</dbReference>
<dbReference type="InterPro" id="IPR036249">
    <property type="entry name" value="Thioredoxin-like_sf"/>
</dbReference>
<dbReference type="Gene3D" id="1.20.1050.10">
    <property type="match status" value="1"/>
</dbReference>
<organism evidence="4 5">
    <name type="scientific">Neogobius melanostomus</name>
    <name type="common">round goby</name>
    <dbReference type="NCBI Taxonomy" id="47308"/>
    <lineage>
        <taxon>Eukaryota</taxon>
        <taxon>Metazoa</taxon>
        <taxon>Chordata</taxon>
        <taxon>Craniata</taxon>
        <taxon>Vertebrata</taxon>
        <taxon>Euteleostomi</taxon>
        <taxon>Actinopterygii</taxon>
        <taxon>Neopterygii</taxon>
        <taxon>Teleostei</taxon>
        <taxon>Neoteleostei</taxon>
        <taxon>Acanthomorphata</taxon>
        <taxon>Gobiaria</taxon>
        <taxon>Gobiiformes</taxon>
        <taxon>Gobioidei</taxon>
        <taxon>Gobiidae</taxon>
        <taxon>Benthophilinae</taxon>
        <taxon>Neogobiini</taxon>
        <taxon>Neogobius</taxon>
    </lineage>
</organism>
<evidence type="ECO:0000256" key="1">
    <source>
        <dbReference type="ARBA" id="ARBA00007409"/>
    </source>
</evidence>
<dbReference type="SFLD" id="SFLDS00019">
    <property type="entry name" value="Glutathione_Transferase_(cytos"/>
    <property type="match status" value="1"/>
</dbReference>
<dbReference type="SUPFAM" id="SSF47616">
    <property type="entry name" value="GST C-terminal domain-like"/>
    <property type="match status" value="1"/>
</dbReference>
<evidence type="ECO:0000259" key="3">
    <source>
        <dbReference type="PROSITE" id="PS50405"/>
    </source>
</evidence>
<dbReference type="Gene3D" id="3.40.30.10">
    <property type="entry name" value="Glutaredoxin"/>
    <property type="match status" value="1"/>
</dbReference>
<dbReference type="InterPro" id="IPR036282">
    <property type="entry name" value="Glutathione-S-Trfase_C_sf"/>
</dbReference>
<reference evidence="4" key="1">
    <citation type="submission" date="2025-08" db="UniProtKB">
        <authorList>
            <consortium name="Ensembl"/>
        </authorList>
    </citation>
    <scope>IDENTIFICATION</scope>
</reference>
<accession>A0A8C6TH64</accession>
<dbReference type="PANTHER" id="PTHR44051">
    <property type="entry name" value="GLUTATHIONE S-TRANSFERASE-RELATED"/>
    <property type="match status" value="1"/>
</dbReference>